<feature type="transmembrane region" description="Helical" evidence="1">
    <location>
        <begin position="68"/>
        <end position="89"/>
    </location>
</feature>
<feature type="transmembrane region" description="Helical" evidence="1">
    <location>
        <begin position="223"/>
        <end position="247"/>
    </location>
</feature>
<comment type="caution">
    <text evidence="2">The sequence shown here is derived from an EMBL/GenBank/DDBJ whole genome shotgun (WGS) entry which is preliminary data.</text>
</comment>
<name>A0A1G1Y208_9BACT</name>
<evidence type="ECO:0000256" key="1">
    <source>
        <dbReference type="SAM" id="Phobius"/>
    </source>
</evidence>
<keyword evidence="1" id="KW-1133">Transmembrane helix</keyword>
<keyword evidence="1" id="KW-0812">Transmembrane</keyword>
<feature type="transmembrane region" description="Helical" evidence="1">
    <location>
        <begin position="254"/>
        <end position="275"/>
    </location>
</feature>
<sequence length="312" mass="34652">MRLLQTVKKILESYSIVITTSLLLGMFFSSSIAFLAPYSTPALSVIFFIIALQVDLKQIIEYFKDFRLIAIVTSLMLIVFPFVIYYLTNWLYPDLALAFLILAAMPTAMAAALVAGVIGGRPSLALVFTVVTSLLAPVTVPLVIQFAAGTTVAVNSIDIFLSLGKVIFIPFIVAEILKWLWPKAVGIIEPSFKSVSMVLLGLIFMSTVALQADAIFSDLSGGILVYLVGLFILFIGLHLIGYFAVFWRDQRDRLTVTVCLTYMNFILALYLAQNFFNQPNIVVPIILTVLPWSILVIPFKFLVKKLNFFPVQ</sequence>
<dbReference type="EMBL" id="MHIG01000033">
    <property type="protein sequence ID" value="OGY46373.1"/>
    <property type="molecule type" value="Genomic_DNA"/>
</dbReference>
<feature type="transmembrane region" description="Helical" evidence="1">
    <location>
        <begin position="125"/>
        <end position="147"/>
    </location>
</feature>
<feature type="transmembrane region" description="Helical" evidence="1">
    <location>
        <begin position="192"/>
        <end position="211"/>
    </location>
</feature>
<dbReference type="InterPro" id="IPR004710">
    <property type="entry name" value="Bilac:Na_transpt"/>
</dbReference>
<reference evidence="2 3" key="1">
    <citation type="journal article" date="2016" name="Nat. Commun.">
        <title>Thousands of microbial genomes shed light on interconnected biogeochemical processes in an aquifer system.</title>
        <authorList>
            <person name="Anantharaman K."/>
            <person name="Brown C.T."/>
            <person name="Hug L.A."/>
            <person name="Sharon I."/>
            <person name="Castelle C.J."/>
            <person name="Probst A.J."/>
            <person name="Thomas B.C."/>
            <person name="Singh A."/>
            <person name="Wilkins M.J."/>
            <person name="Karaoz U."/>
            <person name="Brodie E.L."/>
            <person name="Williams K.H."/>
            <person name="Hubbard S.S."/>
            <person name="Banfield J.F."/>
        </authorList>
    </citation>
    <scope>NUCLEOTIDE SEQUENCE [LARGE SCALE GENOMIC DNA]</scope>
</reference>
<keyword evidence="1" id="KW-0472">Membrane</keyword>
<feature type="transmembrane region" description="Helical" evidence="1">
    <location>
        <begin position="281"/>
        <end position="303"/>
    </location>
</feature>
<organism evidence="2 3">
    <name type="scientific">Candidatus Buchananbacteria bacterium RIFCSPHIGHO2_01_FULL_47_11b</name>
    <dbReference type="NCBI Taxonomy" id="1797537"/>
    <lineage>
        <taxon>Bacteria</taxon>
        <taxon>Candidatus Buchananiibacteriota</taxon>
    </lineage>
</organism>
<dbReference type="AlphaFoldDB" id="A0A1G1Y208"/>
<feature type="transmembrane region" description="Helical" evidence="1">
    <location>
        <begin position="159"/>
        <end position="180"/>
    </location>
</feature>
<dbReference type="PANTHER" id="PTHR10361:SF28">
    <property type="entry name" value="P3 PROTEIN-RELATED"/>
    <property type="match status" value="1"/>
</dbReference>
<evidence type="ECO:0000313" key="3">
    <source>
        <dbReference type="Proteomes" id="UP000178385"/>
    </source>
</evidence>
<evidence type="ECO:0000313" key="2">
    <source>
        <dbReference type="EMBL" id="OGY46373.1"/>
    </source>
</evidence>
<evidence type="ECO:0008006" key="4">
    <source>
        <dbReference type="Google" id="ProtNLM"/>
    </source>
</evidence>
<dbReference type="Pfam" id="PF13593">
    <property type="entry name" value="SBF_like"/>
    <property type="match status" value="1"/>
</dbReference>
<gene>
    <name evidence="2" type="ORF">A2840_00705</name>
</gene>
<dbReference type="InterPro" id="IPR016833">
    <property type="entry name" value="Put_Na-Bile_cotransptr"/>
</dbReference>
<proteinExistence type="predicted"/>
<feature type="transmembrane region" description="Helical" evidence="1">
    <location>
        <begin position="38"/>
        <end position="56"/>
    </location>
</feature>
<protein>
    <recommendedName>
        <fullName evidence="4">Bile acid:sodium symporter</fullName>
    </recommendedName>
</protein>
<dbReference type="InterPro" id="IPR038770">
    <property type="entry name" value="Na+/solute_symporter_sf"/>
</dbReference>
<accession>A0A1G1Y208</accession>
<dbReference type="PANTHER" id="PTHR10361">
    <property type="entry name" value="SODIUM-BILE ACID COTRANSPORTER"/>
    <property type="match status" value="1"/>
</dbReference>
<feature type="transmembrane region" description="Helical" evidence="1">
    <location>
        <begin position="12"/>
        <end position="32"/>
    </location>
</feature>
<dbReference type="Proteomes" id="UP000178385">
    <property type="component" value="Unassembled WGS sequence"/>
</dbReference>
<dbReference type="Gene3D" id="1.20.1530.20">
    <property type="match status" value="1"/>
</dbReference>
<feature type="transmembrane region" description="Helical" evidence="1">
    <location>
        <begin position="95"/>
        <end position="118"/>
    </location>
</feature>